<dbReference type="EMBL" id="CAJNOV010008080">
    <property type="protein sequence ID" value="CAF1310058.1"/>
    <property type="molecule type" value="Genomic_DNA"/>
</dbReference>
<dbReference type="Proteomes" id="UP000663855">
    <property type="component" value="Unassembled WGS sequence"/>
</dbReference>
<evidence type="ECO:0000313" key="3">
    <source>
        <dbReference type="EMBL" id="CAF4330148.1"/>
    </source>
</evidence>
<reference evidence="2" key="1">
    <citation type="submission" date="2021-02" db="EMBL/GenBank/DDBJ databases">
        <authorList>
            <person name="Nowell W R."/>
        </authorList>
    </citation>
    <scope>NUCLEOTIDE SEQUENCE</scope>
</reference>
<protein>
    <recommendedName>
        <fullName evidence="5">B box-type domain-containing protein</fullName>
    </recommendedName>
</protein>
<dbReference type="AlphaFoldDB" id="A0A815E4H7"/>
<name>A0A815E4H7_9BILA</name>
<keyword evidence="1" id="KW-0175">Coiled coil</keyword>
<gene>
    <name evidence="3" type="ORF">BYL167_LOCUS28651</name>
    <name evidence="2" type="ORF">CJN711_LOCUS17386</name>
</gene>
<sequence>MASSTVEKMHCAPCGKLTGILTCRGCTKDFCTRHVIEHRQTLGKQMDEVIQQHDQLRQKLNEYTADPGVHPLMIKVDEWERESIDKIHQAANAVRQQLSNRIRHMNEETDDLKLLSQELAKTRQEDNFVETDLTTWIEKLEQLHKDLNAPHTIKILQDDHEKSFISKITISDREPIEIFELADGCTQIEDNGKVMVHNRSSNHGSVRGRGQYSSGQHKFRFKFEQFGPQNWAFFGIIPKSSSIKDSSWNTPTVYGWTTNWNVTRNGTQEGTAVATKSVINKNDIFELLMDCDRRTIRLTCVKMQASATHQLDIDIALCPFPWQIFLGLHSSVGDRIRIL</sequence>
<accession>A0A815E4H7</accession>
<evidence type="ECO:0000313" key="4">
    <source>
        <dbReference type="Proteomes" id="UP000663855"/>
    </source>
</evidence>
<dbReference type="InterPro" id="IPR043136">
    <property type="entry name" value="B30.2/SPRY_sf"/>
</dbReference>
<proteinExistence type="predicted"/>
<dbReference type="Proteomes" id="UP000681967">
    <property type="component" value="Unassembled WGS sequence"/>
</dbReference>
<dbReference type="Gene3D" id="2.60.120.920">
    <property type="match status" value="1"/>
</dbReference>
<evidence type="ECO:0000313" key="2">
    <source>
        <dbReference type="EMBL" id="CAF1310058.1"/>
    </source>
</evidence>
<evidence type="ECO:0000256" key="1">
    <source>
        <dbReference type="SAM" id="Coils"/>
    </source>
</evidence>
<dbReference type="SUPFAM" id="SSF49899">
    <property type="entry name" value="Concanavalin A-like lectins/glucanases"/>
    <property type="match status" value="1"/>
</dbReference>
<dbReference type="EMBL" id="CAJOBH010041295">
    <property type="protein sequence ID" value="CAF4330148.1"/>
    <property type="molecule type" value="Genomic_DNA"/>
</dbReference>
<dbReference type="InterPro" id="IPR013320">
    <property type="entry name" value="ConA-like_dom_sf"/>
</dbReference>
<comment type="caution">
    <text evidence="2">The sequence shown here is derived from an EMBL/GenBank/DDBJ whole genome shotgun (WGS) entry which is preliminary data.</text>
</comment>
<evidence type="ECO:0008006" key="5">
    <source>
        <dbReference type="Google" id="ProtNLM"/>
    </source>
</evidence>
<feature type="coiled-coil region" evidence="1">
    <location>
        <begin position="39"/>
        <end position="125"/>
    </location>
</feature>
<organism evidence="2 4">
    <name type="scientific">Rotaria magnacalcarata</name>
    <dbReference type="NCBI Taxonomy" id="392030"/>
    <lineage>
        <taxon>Eukaryota</taxon>
        <taxon>Metazoa</taxon>
        <taxon>Spiralia</taxon>
        <taxon>Gnathifera</taxon>
        <taxon>Rotifera</taxon>
        <taxon>Eurotatoria</taxon>
        <taxon>Bdelloidea</taxon>
        <taxon>Philodinida</taxon>
        <taxon>Philodinidae</taxon>
        <taxon>Rotaria</taxon>
    </lineage>
</organism>